<accession>A0A7X0Z9A6</accession>
<feature type="domain" description="Resolvase/invertase-type recombinase catalytic" evidence="1">
    <location>
        <begin position="1"/>
        <end position="52"/>
    </location>
</feature>
<dbReference type="InterPro" id="IPR006119">
    <property type="entry name" value="Resolv_N"/>
</dbReference>
<evidence type="ECO:0000313" key="3">
    <source>
        <dbReference type="EMBL" id="MBC2178082.1"/>
    </source>
</evidence>
<dbReference type="Proteomes" id="UP000541735">
    <property type="component" value="Unassembled WGS sequence"/>
</dbReference>
<gene>
    <name evidence="2" type="ORF">HB811_13545</name>
    <name evidence="3" type="ORF">HCB27_15745</name>
</gene>
<sequence length="52" mass="5912">MDRLGRNTKKMLELIEYLESREVHLVILNLGVDTSPFTRGIEIASPSKLLIT</sequence>
<dbReference type="PROSITE" id="PS51736">
    <property type="entry name" value="RECOMBINASES_3"/>
    <property type="match status" value="1"/>
</dbReference>
<dbReference type="EMBL" id="JAAROV010000004">
    <property type="protein sequence ID" value="MBC1317801.1"/>
    <property type="molecule type" value="Genomic_DNA"/>
</dbReference>
<evidence type="ECO:0000259" key="1">
    <source>
        <dbReference type="PROSITE" id="PS51736"/>
    </source>
</evidence>
<dbReference type="GO" id="GO:0000150">
    <property type="term" value="F:DNA strand exchange activity"/>
    <property type="evidence" value="ECO:0007669"/>
    <property type="project" value="InterPro"/>
</dbReference>
<dbReference type="GO" id="GO:0003677">
    <property type="term" value="F:DNA binding"/>
    <property type="evidence" value="ECO:0007669"/>
    <property type="project" value="InterPro"/>
</dbReference>
<proteinExistence type="predicted"/>
<dbReference type="AlphaFoldDB" id="A0A7X0Z9A6"/>
<dbReference type="Pfam" id="PF00239">
    <property type="entry name" value="Resolvase"/>
    <property type="match status" value="1"/>
</dbReference>
<organism evidence="3 4">
    <name type="scientific">Listeria booriae</name>
    <dbReference type="NCBI Taxonomy" id="1552123"/>
    <lineage>
        <taxon>Bacteria</taxon>
        <taxon>Bacillati</taxon>
        <taxon>Bacillota</taxon>
        <taxon>Bacilli</taxon>
        <taxon>Bacillales</taxon>
        <taxon>Listeriaceae</taxon>
        <taxon>Listeria</taxon>
    </lineage>
</organism>
<dbReference type="Gene3D" id="3.40.50.1390">
    <property type="entry name" value="Resolvase, N-terminal catalytic domain"/>
    <property type="match status" value="1"/>
</dbReference>
<protein>
    <submittedName>
        <fullName evidence="3">Recombinase family protein</fullName>
    </submittedName>
</protein>
<evidence type="ECO:0000313" key="4">
    <source>
        <dbReference type="Proteomes" id="UP000541735"/>
    </source>
</evidence>
<reference evidence="4 5" key="1">
    <citation type="submission" date="2020-03" db="EMBL/GenBank/DDBJ databases">
        <title>Soil Listeria distribution.</title>
        <authorList>
            <person name="Liao J."/>
            <person name="Wiedmann M."/>
        </authorList>
    </citation>
    <scope>NUCLEOTIDE SEQUENCE [LARGE SCALE GENOMIC DNA]</scope>
    <source>
        <strain evidence="3 4">FSL L7-0259</strain>
        <strain evidence="2 5">FSL L7-1816</strain>
    </source>
</reference>
<evidence type="ECO:0000313" key="5">
    <source>
        <dbReference type="Proteomes" id="UP000543379"/>
    </source>
</evidence>
<evidence type="ECO:0000313" key="2">
    <source>
        <dbReference type="EMBL" id="MBC1317801.1"/>
    </source>
</evidence>
<comment type="caution">
    <text evidence="3">The sequence shown here is derived from an EMBL/GenBank/DDBJ whole genome shotgun (WGS) entry which is preliminary data.</text>
</comment>
<name>A0A7X0Z9A6_9LIST</name>
<dbReference type="InterPro" id="IPR036162">
    <property type="entry name" value="Resolvase-like_N_sf"/>
</dbReference>
<dbReference type="EMBL" id="JAARYD010000010">
    <property type="protein sequence ID" value="MBC2178082.1"/>
    <property type="molecule type" value="Genomic_DNA"/>
</dbReference>
<dbReference type="Proteomes" id="UP000543379">
    <property type="component" value="Unassembled WGS sequence"/>
</dbReference>
<dbReference type="SUPFAM" id="SSF53041">
    <property type="entry name" value="Resolvase-like"/>
    <property type="match status" value="1"/>
</dbReference>